<evidence type="ECO:0000259" key="5">
    <source>
        <dbReference type="Pfam" id="PF01011"/>
    </source>
</evidence>
<dbReference type="OrthoDB" id="9794322at2"/>
<dbReference type="EMBL" id="JFAQ01000117">
    <property type="protein sequence ID" value="KPL48755.1"/>
    <property type="molecule type" value="Genomic_DNA"/>
</dbReference>
<evidence type="ECO:0000313" key="7">
    <source>
        <dbReference type="Proteomes" id="UP000054035"/>
    </source>
</evidence>
<feature type="transmembrane region" description="Helical" evidence="4">
    <location>
        <begin position="125"/>
        <end position="145"/>
    </location>
</feature>
<accession>A0A0P6VRH7</accession>
<dbReference type="InterPro" id="IPR002372">
    <property type="entry name" value="PQQ_rpt_dom"/>
</dbReference>
<comment type="similarity">
    <text evidence="2">Belongs to the bacterial PQQ dehydrogenase family.</text>
</comment>
<keyword evidence="4" id="KW-0812">Transmembrane</keyword>
<dbReference type="SMART" id="SM00564">
    <property type="entry name" value="PQQ"/>
    <property type="match status" value="5"/>
</dbReference>
<dbReference type="Proteomes" id="UP000054035">
    <property type="component" value="Unassembled WGS sequence"/>
</dbReference>
<organism evidence="6 7">
    <name type="scientific">Xanthomonas axonopodis</name>
    <dbReference type="NCBI Taxonomy" id="53413"/>
    <lineage>
        <taxon>Bacteria</taxon>
        <taxon>Pseudomonadati</taxon>
        <taxon>Pseudomonadota</taxon>
        <taxon>Gammaproteobacteria</taxon>
        <taxon>Lysobacterales</taxon>
        <taxon>Lysobacteraceae</taxon>
        <taxon>Xanthomonas</taxon>
    </lineage>
</organism>
<keyword evidence="4" id="KW-0472">Membrane</keyword>
<gene>
    <name evidence="6" type="ORF">XAXN_11735</name>
</gene>
<dbReference type="PANTHER" id="PTHR32303:SF4">
    <property type="entry name" value="QUINOPROTEIN GLUCOSE DEHYDROGENASE"/>
    <property type="match status" value="1"/>
</dbReference>
<proteinExistence type="inferred from homology"/>
<sequence>MTDRSSKRGLGTWLLVAYAVVIAVLGAVLAYQGGRLVAVGGSWYYLIAGIALFLAGVLLALGKRAGLWLFGATLAGTIAWALWEVGLDGWCLVPRLAMMSVLGLVLLPFWGVARRRMQPLSGLGYALVTGVLPILGAALILWPLLMPRNVELAHASKLPADNATAFSRGTLPSPDGNVAANHDASNWTSYAGSNLSNHYTPGAQITPDNVKNLKVAWEFHTGDLKPKHSKLGYAFQNTPLKVGDLLYICTPTQKVIAVEAANGKERWRFDPQTNPKAMAGVAATTCRGVSYYQAPEGTAECPTRILWPMVDGRLGALDAQTGKLCTSFGNNGYVDLNAGTGNTKPGFVGPTSPPVVMRGVVIQPTGQVRDGQEGDAPSGVVRGFDALTGKLRWAWDLGNPTITAEPPAGQTYTRSTPNVWSLMAADDELGLVYLPTGNASGDFFGKGRTPQDEEYTASLVAVDAATGKERWHFRTVNHDLWDYDIGPQPNLVDWPVAGGGTRPAVIQATKSGQVFVLDRATGEPIMPVKQIPVPQGTDHGDWTAATQPISPGMPNTVGAPSRGFEKIIESDAWGMTPFDQLVCRIQFKQLRYEGIFTPPTLQGSLAFTGNHGGINWGGVSVDLQRGIMVMNSNRLPYTLQVYTRQKMDELGVVSVFDGKSKTPGYMAQKGLAYGARKEPWMSPLNTPCVAPPWGYIAGVDLRTQQVIWRRPLGTGYDQGPMGIPSKTKFEIGTPNNSGSLATAGGVAFIGATLDDFMRGFDTRTGKQVWETRVPAGPQAAPMSYTINGKQYIVAAVGGHDRMETKSGDSVIAWALPDDAQAAPAK</sequence>
<keyword evidence="3" id="KW-0560">Oxidoreductase</keyword>
<evidence type="ECO:0000256" key="4">
    <source>
        <dbReference type="SAM" id="Phobius"/>
    </source>
</evidence>
<comment type="cofactor">
    <cofactor evidence="1">
        <name>pyrroloquinoline quinone</name>
        <dbReference type="ChEBI" id="CHEBI:58442"/>
    </cofactor>
</comment>
<dbReference type="SUPFAM" id="SSF50998">
    <property type="entry name" value="Quinoprotein alcohol dehydrogenase-like"/>
    <property type="match status" value="1"/>
</dbReference>
<feature type="domain" description="Pyrrolo-quinoline quinone repeat" evidence="5">
    <location>
        <begin position="187"/>
        <end position="792"/>
    </location>
</feature>
<feature type="transmembrane region" description="Helical" evidence="4">
    <location>
        <begin position="66"/>
        <end position="83"/>
    </location>
</feature>
<dbReference type="GO" id="GO:0008876">
    <property type="term" value="F:quinoprotein glucose dehydrogenase activity"/>
    <property type="evidence" value="ECO:0007669"/>
    <property type="project" value="TreeGrafter"/>
</dbReference>
<dbReference type="InterPro" id="IPR017511">
    <property type="entry name" value="PQQ_mDH"/>
</dbReference>
<feature type="transmembrane region" description="Helical" evidence="4">
    <location>
        <begin position="95"/>
        <end position="113"/>
    </location>
</feature>
<evidence type="ECO:0000313" key="6">
    <source>
        <dbReference type="EMBL" id="KPL48755.1"/>
    </source>
</evidence>
<comment type="caution">
    <text evidence="6">The sequence shown here is derived from an EMBL/GenBank/DDBJ whole genome shotgun (WGS) entry which is preliminary data.</text>
</comment>
<reference evidence="6 7" key="1">
    <citation type="submission" date="2014-02" db="EMBL/GenBank/DDBJ databases">
        <title>Genome sequence of Xanthomonas axonopodis DSM 3585 (T).</title>
        <authorList>
            <person name="Midha S."/>
            <person name="Patil P.B."/>
        </authorList>
    </citation>
    <scope>NUCLEOTIDE SEQUENCE [LARGE SCALE GENOMIC DNA]</scope>
    <source>
        <strain evidence="6 7">DSM 3585</strain>
    </source>
</reference>
<dbReference type="InterPro" id="IPR018391">
    <property type="entry name" value="PQQ_b-propeller_rpt"/>
</dbReference>
<dbReference type="AlphaFoldDB" id="A0A0P6VRH7"/>
<dbReference type="PATRIC" id="fig|53413.25.peg.377"/>
<evidence type="ECO:0000256" key="2">
    <source>
        <dbReference type="ARBA" id="ARBA00008156"/>
    </source>
</evidence>
<dbReference type="NCBIfam" id="TIGR03074">
    <property type="entry name" value="PQQ_membr_DH"/>
    <property type="match status" value="1"/>
</dbReference>
<dbReference type="GO" id="GO:0016020">
    <property type="term" value="C:membrane"/>
    <property type="evidence" value="ECO:0007669"/>
    <property type="project" value="InterPro"/>
</dbReference>
<evidence type="ECO:0000256" key="3">
    <source>
        <dbReference type="ARBA" id="ARBA00023002"/>
    </source>
</evidence>
<dbReference type="InterPro" id="IPR011047">
    <property type="entry name" value="Quinoprotein_ADH-like_sf"/>
</dbReference>
<protein>
    <submittedName>
        <fullName evidence="6">Glucose dehydrogenase</fullName>
    </submittedName>
</protein>
<dbReference type="CDD" id="cd10280">
    <property type="entry name" value="PQQ_mGDH"/>
    <property type="match status" value="1"/>
</dbReference>
<dbReference type="Gene3D" id="2.140.10.10">
    <property type="entry name" value="Quinoprotein alcohol dehydrogenase-like superfamily"/>
    <property type="match status" value="2"/>
</dbReference>
<keyword evidence="4" id="KW-1133">Transmembrane helix</keyword>
<dbReference type="PANTHER" id="PTHR32303">
    <property type="entry name" value="QUINOPROTEIN ALCOHOL DEHYDROGENASE (CYTOCHROME C)"/>
    <property type="match status" value="1"/>
</dbReference>
<feature type="transmembrane region" description="Helical" evidence="4">
    <location>
        <begin position="12"/>
        <end position="31"/>
    </location>
</feature>
<evidence type="ECO:0000256" key="1">
    <source>
        <dbReference type="ARBA" id="ARBA00001931"/>
    </source>
</evidence>
<name>A0A0P6VRH7_9XANT</name>
<feature type="transmembrane region" description="Helical" evidence="4">
    <location>
        <begin position="43"/>
        <end position="61"/>
    </location>
</feature>
<dbReference type="Pfam" id="PF01011">
    <property type="entry name" value="PQQ"/>
    <property type="match status" value="1"/>
</dbReference>
<dbReference type="FunFam" id="2.140.10.10:FF:000002">
    <property type="entry name" value="Glucose dehydrogenase"/>
    <property type="match status" value="1"/>
</dbReference>
<dbReference type="GO" id="GO:0048038">
    <property type="term" value="F:quinone binding"/>
    <property type="evidence" value="ECO:0007669"/>
    <property type="project" value="InterPro"/>
</dbReference>